<feature type="chain" id="PRO_5043026759" evidence="1">
    <location>
        <begin position="29"/>
        <end position="173"/>
    </location>
</feature>
<dbReference type="RefSeq" id="WP_327787762.1">
    <property type="nucleotide sequence ID" value="NZ_JARGEQ010000016.1"/>
</dbReference>
<dbReference type="InterPro" id="IPR010466">
    <property type="entry name" value="DUF1058"/>
</dbReference>
<dbReference type="Proteomes" id="UP001301140">
    <property type="component" value="Unassembled WGS sequence"/>
</dbReference>
<protein>
    <submittedName>
        <fullName evidence="2">SH3 domain-containing protein</fullName>
    </submittedName>
</protein>
<evidence type="ECO:0000313" key="3">
    <source>
        <dbReference type="Proteomes" id="UP001301140"/>
    </source>
</evidence>
<dbReference type="EMBL" id="JARGEQ010000016">
    <property type="protein sequence ID" value="MDF1585345.1"/>
    <property type="molecule type" value="Genomic_DNA"/>
</dbReference>
<dbReference type="AlphaFoldDB" id="A0AAP3XQP9"/>
<keyword evidence="1" id="KW-0732">Signal</keyword>
<reference evidence="2 3" key="1">
    <citation type="submission" date="2023-03" db="EMBL/GenBank/DDBJ databases">
        <title>YIM 152171 draft genome.</title>
        <authorList>
            <person name="Yang Z."/>
        </authorList>
    </citation>
    <scope>NUCLEOTIDE SEQUENCE [LARGE SCALE GENOMIC DNA]</scope>
    <source>
        <strain evidence="2 3">YIM 152171</strain>
    </source>
</reference>
<comment type="caution">
    <text evidence="2">The sequence shown here is derived from an EMBL/GenBank/DDBJ whole genome shotgun (WGS) entry which is preliminary data.</text>
</comment>
<feature type="signal peptide" evidence="1">
    <location>
        <begin position="1"/>
        <end position="28"/>
    </location>
</feature>
<accession>A0AAP3XQP9</accession>
<gene>
    <name evidence="2" type="ORF">PZ740_02980</name>
</gene>
<evidence type="ECO:0000256" key="1">
    <source>
        <dbReference type="SAM" id="SignalP"/>
    </source>
</evidence>
<proteinExistence type="predicted"/>
<sequence length="173" mass="19098">MRRLLDILRRASCALALALPLAGLPALAASPELGPSGLPLPRFVSLAAEPINIRTGPGKQYPLKWVYARRGLPVQIVDEFDTWRKIRDLDGEEGWVHGSLLSRRRTVLLTGAELLGLRRAPAADARLLLRAEPGVVGGLLDCSEGWCFVEIEGQRGWLERTALYGILPDEMRR</sequence>
<dbReference type="Pfam" id="PF06347">
    <property type="entry name" value="SH3_4"/>
    <property type="match status" value="2"/>
</dbReference>
<keyword evidence="3" id="KW-1185">Reference proteome</keyword>
<name>A0AAP3XQP9_9PROT</name>
<evidence type="ECO:0000313" key="2">
    <source>
        <dbReference type="EMBL" id="MDF1585345.1"/>
    </source>
</evidence>
<dbReference type="Gene3D" id="2.30.30.40">
    <property type="entry name" value="SH3 Domains"/>
    <property type="match status" value="1"/>
</dbReference>
<organism evidence="2 3">
    <name type="scientific">Marinimicrococcus flavescens</name>
    <dbReference type="NCBI Taxonomy" id="3031815"/>
    <lineage>
        <taxon>Bacteria</taxon>
        <taxon>Pseudomonadati</taxon>
        <taxon>Pseudomonadota</taxon>
        <taxon>Alphaproteobacteria</taxon>
        <taxon>Geminicoccales</taxon>
        <taxon>Geminicoccaceae</taxon>
        <taxon>Marinimicrococcus</taxon>
    </lineage>
</organism>